<dbReference type="PANTHER" id="PTHR10044">
    <property type="entry name" value="INHIBITOR OF APOPTOSIS"/>
    <property type="match status" value="1"/>
</dbReference>
<feature type="compositionally biased region" description="Polar residues" evidence="6">
    <location>
        <begin position="421"/>
        <end position="439"/>
    </location>
</feature>
<dbReference type="SUPFAM" id="SSF57924">
    <property type="entry name" value="Inhibitor of apoptosis (IAP) repeat"/>
    <property type="match status" value="2"/>
</dbReference>
<dbReference type="GO" id="GO:0051726">
    <property type="term" value="P:regulation of cell cycle"/>
    <property type="evidence" value="ECO:0007669"/>
    <property type="project" value="TreeGrafter"/>
</dbReference>
<dbReference type="Pfam" id="PF00653">
    <property type="entry name" value="BIR"/>
    <property type="match status" value="2"/>
</dbReference>
<dbReference type="GO" id="GO:0061630">
    <property type="term" value="F:ubiquitin protein ligase activity"/>
    <property type="evidence" value="ECO:0007669"/>
    <property type="project" value="TreeGrafter"/>
</dbReference>
<dbReference type="AlphaFoldDB" id="A0AAE1E4K0"/>
<dbReference type="SMART" id="SM00238">
    <property type="entry name" value="BIR"/>
    <property type="match status" value="2"/>
</dbReference>
<organism evidence="8 9">
    <name type="scientific">Elysia crispata</name>
    <name type="common">lettuce slug</name>
    <dbReference type="NCBI Taxonomy" id="231223"/>
    <lineage>
        <taxon>Eukaryota</taxon>
        <taxon>Metazoa</taxon>
        <taxon>Spiralia</taxon>
        <taxon>Lophotrochozoa</taxon>
        <taxon>Mollusca</taxon>
        <taxon>Gastropoda</taxon>
        <taxon>Heterobranchia</taxon>
        <taxon>Euthyneura</taxon>
        <taxon>Panpulmonata</taxon>
        <taxon>Sacoglossa</taxon>
        <taxon>Placobranchoidea</taxon>
        <taxon>Plakobranchidae</taxon>
        <taxon>Elysia</taxon>
    </lineage>
</organism>
<dbReference type="GO" id="GO:0008270">
    <property type="term" value="F:zinc ion binding"/>
    <property type="evidence" value="ECO:0007669"/>
    <property type="project" value="UniProtKB-KW"/>
</dbReference>
<dbReference type="CDD" id="cd00022">
    <property type="entry name" value="BIR"/>
    <property type="match status" value="2"/>
</dbReference>
<dbReference type="SMART" id="SM00184">
    <property type="entry name" value="RING"/>
    <property type="match status" value="1"/>
</dbReference>
<dbReference type="GO" id="GO:0005634">
    <property type="term" value="C:nucleus"/>
    <property type="evidence" value="ECO:0007669"/>
    <property type="project" value="TreeGrafter"/>
</dbReference>
<evidence type="ECO:0000256" key="2">
    <source>
        <dbReference type="ARBA" id="ARBA00022723"/>
    </source>
</evidence>
<evidence type="ECO:0000256" key="1">
    <source>
        <dbReference type="ARBA" id="ARBA00006672"/>
    </source>
</evidence>
<dbReference type="PANTHER" id="PTHR10044:SF139">
    <property type="entry name" value="DEATH-ASSOCIATED INHIBITOR OF APOPTOSIS 2"/>
    <property type="match status" value="1"/>
</dbReference>
<feature type="region of interest" description="Disordered" evidence="6">
    <location>
        <begin position="350"/>
        <end position="515"/>
    </location>
</feature>
<evidence type="ECO:0000313" key="9">
    <source>
        <dbReference type="Proteomes" id="UP001283361"/>
    </source>
</evidence>
<dbReference type="InterPro" id="IPR001841">
    <property type="entry name" value="Znf_RING"/>
</dbReference>
<dbReference type="Gene3D" id="3.30.40.10">
    <property type="entry name" value="Zinc/RING finger domain, C3HC4 (zinc finger)"/>
    <property type="match status" value="1"/>
</dbReference>
<feature type="domain" description="RING-type" evidence="7">
    <location>
        <begin position="740"/>
        <end position="775"/>
    </location>
</feature>
<feature type="compositionally biased region" description="Low complexity" evidence="6">
    <location>
        <begin position="440"/>
        <end position="457"/>
    </location>
</feature>
<keyword evidence="3 5" id="KW-0863">Zinc-finger</keyword>
<keyword evidence="9" id="KW-1185">Reference proteome</keyword>
<dbReference type="GO" id="GO:0031398">
    <property type="term" value="P:positive regulation of protein ubiquitination"/>
    <property type="evidence" value="ECO:0007669"/>
    <property type="project" value="TreeGrafter"/>
</dbReference>
<dbReference type="GO" id="GO:0043066">
    <property type="term" value="P:negative regulation of apoptotic process"/>
    <property type="evidence" value="ECO:0007669"/>
    <property type="project" value="TreeGrafter"/>
</dbReference>
<keyword evidence="4" id="KW-0862">Zinc</keyword>
<dbReference type="EMBL" id="JAWDGP010001156">
    <property type="protein sequence ID" value="KAK3793996.1"/>
    <property type="molecule type" value="Genomic_DNA"/>
</dbReference>
<evidence type="ECO:0000256" key="3">
    <source>
        <dbReference type="ARBA" id="ARBA00022771"/>
    </source>
</evidence>
<dbReference type="Proteomes" id="UP001283361">
    <property type="component" value="Unassembled WGS sequence"/>
</dbReference>
<dbReference type="FunFam" id="1.10.1170.10:FF:000002">
    <property type="entry name" value="Baculoviral IAP repeat containing 7"/>
    <property type="match status" value="1"/>
</dbReference>
<feature type="compositionally biased region" description="Polar residues" evidence="6">
    <location>
        <begin position="458"/>
        <end position="479"/>
    </location>
</feature>
<keyword evidence="2" id="KW-0479">Metal-binding</keyword>
<name>A0AAE1E4K0_9GAST</name>
<dbReference type="PROSITE" id="PS50143">
    <property type="entry name" value="BIR_REPEAT_2"/>
    <property type="match status" value="2"/>
</dbReference>
<evidence type="ECO:0000313" key="8">
    <source>
        <dbReference type="EMBL" id="KAK3793996.1"/>
    </source>
</evidence>
<dbReference type="InterPro" id="IPR001370">
    <property type="entry name" value="BIR_rpt"/>
</dbReference>
<comment type="similarity">
    <text evidence="1">Belongs to the IAP family.</text>
</comment>
<evidence type="ECO:0000259" key="7">
    <source>
        <dbReference type="PROSITE" id="PS50089"/>
    </source>
</evidence>
<reference evidence="8" key="1">
    <citation type="journal article" date="2023" name="G3 (Bethesda)">
        <title>A reference genome for the long-term kleptoplast-retaining sea slug Elysia crispata morphotype clarki.</title>
        <authorList>
            <person name="Eastman K.E."/>
            <person name="Pendleton A.L."/>
            <person name="Shaikh M.A."/>
            <person name="Suttiyut T."/>
            <person name="Ogas R."/>
            <person name="Tomko P."/>
            <person name="Gavelis G."/>
            <person name="Widhalm J.R."/>
            <person name="Wisecaver J.H."/>
        </authorList>
    </citation>
    <scope>NUCLEOTIDE SEQUENCE</scope>
    <source>
        <strain evidence="8">ECLA1</strain>
    </source>
</reference>
<evidence type="ECO:0000256" key="4">
    <source>
        <dbReference type="ARBA" id="ARBA00022833"/>
    </source>
</evidence>
<feature type="region of interest" description="Disordered" evidence="6">
    <location>
        <begin position="279"/>
        <end position="319"/>
    </location>
</feature>
<dbReference type="Gene3D" id="1.10.1170.10">
    <property type="entry name" value="Inhibitor Of Apoptosis Protein (2mihbC-IAP-1), Chain A"/>
    <property type="match status" value="2"/>
</dbReference>
<gene>
    <name evidence="8" type="ORF">RRG08_028430</name>
</gene>
<dbReference type="InterPro" id="IPR013083">
    <property type="entry name" value="Znf_RING/FYVE/PHD"/>
</dbReference>
<accession>A0AAE1E4K0</accession>
<dbReference type="GO" id="GO:0005737">
    <property type="term" value="C:cytoplasm"/>
    <property type="evidence" value="ECO:0007669"/>
    <property type="project" value="TreeGrafter"/>
</dbReference>
<dbReference type="PROSITE" id="PS50089">
    <property type="entry name" value="ZF_RING_2"/>
    <property type="match status" value="1"/>
</dbReference>
<evidence type="ECO:0000256" key="5">
    <source>
        <dbReference type="PROSITE-ProRule" id="PRU00175"/>
    </source>
</evidence>
<feature type="compositionally biased region" description="Polar residues" evidence="6">
    <location>
        <begin position="290"/>
        <end position="315"/>
    </location>
</feature>
<dbReference type="InterPro" id="IPR050784">
    <property type="entry name" value="IAP"/>
</dbReference>
<comment type="caution">
    <text evidence="8">The sequence shown here is derived from an EMBL/GenBank/DDBJ whole genome shotgun (WGS) entry which is preliminary data.</text>
</comment>
<feature type="compositionally biased region" description="Low complexity" evidence="6">
    <location>
        <begin position="487"/>
        <end position="504"/>
    </location>
</feature>
<dbReference type="Pfam" id="PF13920">
    <property type="entry name" value="zf-C3HC4_3"/>
    <property type="match status" value="1"/>
</dbReference>
<dbReference type="GO" id="GO:0043027">
    <property type="term" value="F:cysteine-type endopeptidase inhibitor activity involved in apoptotic process"/>
    <property type="evidence" value="ECO:0007669"/>
    <property type="project" value="TreeGrafter"/>
</dbReference>
<protein>
    <recommendedName>
        <fullName evidence="7">RING-type domain-containing protein</fullName>
    </recommendedName>
</protein>
<proteinExistence type="inferred from homology"/>
<feature type="compositionally biased region" description="Polar residues" evidence="6">
    <location>
        <begin position="361"/>
        <end position="370"/>
    </location>
</feature>
<dbReference type="CDD" id="cd16713">
    <property type="entry name" value="RING-HC_BIRC2_3_7"/>
    <property type="match status" value="1"/>
</dbReference>
<feature type="compositionally biased region" description="Low complexity" evidence="6">
    <location>
        <begin position="385"/>
        <end position="396"/>
    </location>
</feature>
<sequence>MELGISQILSIPMEQKLTKEMKSSGEQRKWLALREVSKSKYLNVANQSIIMDQNQTKTKYKYCDKSQGGNEEGNNSITLNDNEKAGNHCEVKVLNACLVESQVKNNDESKELDADCSEEDSLCEKDSCPRHMSSSCASRNIFDHHGFQMRPQTLTVYTLDTYTAQNLTVVGSIPWAWLREEKWRLHTFAKYPHNTSKSAILLAEDGFAYIGSGKDSDDTVICFFCRGMKRAWREDEDIRQAHRALSPDCPMVNGTGGGNIPLIAPENVSFGRTQFAAGGQNDIEKDCSPDLSQEAGQAGPNRQHQQHSKAQSGSNKPKAPVQLATYTVMCASSRPQRITQHQAVGNTTALDQASDDRGASSIVTSSNTAPSFVKADDVSGQNHGSQQSAQRQAAAATGHTNPNLPRIGNESRNVPDGGNRPTPTNLLSAPSEPATQSARPSSASQSLPPTTSTPSSTGATVIQSSTPHTVAQSSAPNTATQSPPPNTVTQSSTTTPSSQSSTPSTNPPPVPQNPTYLELGIITERPKRYEYAVRIKRLETFGDWPADHHLKKEDLADAGFYYAGYGDCARCFYCGGGLRNWEQDDDVWVEHARWFPKCAFIRQRLGQVFIDTVALLAQTNDKISFQMVVSEMKIDPSAFQIDSKETPLKNDAAVLAVREMGFQEKDIIPVAATLKESGQILSADILFTALEDRKVPRKPVNINTEANNLSVSVNTDKAKDEELLNTLKQTNNDLRLQTLCKICMDKEVAVVFLPCGHLVCCTECASAMKDCPVCRNQVKGIVRAFMG</sequence>
<evidence type="ECO:0000256" key="6">
    <source>
        <dbReference type="SAM" id="MobiDB-lite"/>
    </source>
</evidence>